<reference evidence="1" key="1">
    <citation type="submission" date="2013-07" db="EMBL/GenBank/DDBJ databases">
        <title>Sub-species coevolution in mutualistic symbiosis.</title>
        <authorList>
            <person name="Murfin K."/>
            <person name="Klassen J."/>
            <person name="Lee M."/>
            <person name="Forst S."/>
            <person name="Stock P."/>
            <person name="Goodrich-Blair H."/>
        </authorList>
    </citation>
    <scope>NUCLEOTIDE SEQUENCE [LARGE SCALE GENOMIC DNA]</scope>
    <source>
        <strain evidence="1">Oregonense</strain>
    </source>
</reference>
<dbReference type="HOGENOM" id="CLU_3207113_0_0_6"/>
<organism evidence="1 2">
    <name type="scientific">Xenorhabdus bovienii str. oregonense</name>
    <dbReference type="NCBI Taxonomy" id="1398202"/>
    <lineage>
        <taxon>Bacteria</taxon>
        <taxon>Pseudomonadati</taxon>
        <taxon>Pseudomonadota</taxon>
        <taxon>Gammaproteobacteria</taxon>
        <taxon>Enterobacterales</taxon>
        <taxon>Morganellaceae</taxon>
        <taxon>Xenorhabdus</taxon>
    </lineage>
</organism>
<comment type="caution">
    <text evidence="1">The sequence shown here is derived from an EMBL/GenBank/DDBJ whole genome shotgun (WGS) entry which is preliminary data.</text>
</comment>
<evidence type="ECO:0000313" key="2">
    <source>
        <dbReference type="Proteomes" id="UP000028483"/>
    </source>
</evidence>
<protein>
    <submittedName>
        <fullName evidence="1">Uncharacterized protein</fullName>
    </submittedName>
</protein>
<accession>A0A077P983</accession>
<proteinExistence type="predicted"/>
<dbReference type="EMBL" id="CBSX010000191">
    <property type="protein sequence ID" value="CDH07399.1"/>
    <property type="molecule type" value="Genomic_DNA"/>
</dbReference>
<evidence type="ECO:0000313" key="1">
    <source>
        <dbReference type="EMBL" id="CDH07399.1"/>
    </source>
</evidence>
<dbReference type="Proteomes" id="UP000028483">
    <property type="component" value="Unassembled WGS sequence"/>
</dbReference>
<sequence>MNTVQVFLLRILGDQGHVPILSHKIWHFTLHKSVFDASSDTLFEL</sequence>
<gene>
    <name evidence="1" type="ORF">XBO1_280008</name>
</gene>
<name>A0A077P983_XENBV</name>
<dbReference type="AlphaFoldDB" id="A0A077P983"/>